<gene>
    <name evidence="1" type="ORF">F9L07_20260</name>
</gene>
<evidence type="ECO:0000313" key="1">
    <source>
        <dbReference type="EMBL" id="KAB2809369.1"/>
    </source>
</evidence>
<dbReference type="AlphaFoldDB" id="A0A7J5DVW3"/>
<evidence type="ECO:0000313" key="2">
    <source>
        <dbReference type="Proteomes" id="UP000449906"/>
    </source>
</evidence>
<reference evidence="1 2" key="1">
    <citation type="submission" date="2019-09" db="EMBL/GenBank/DDBJ databases">
        <title>Pimelobacter sp. isolated from Paulinella.</title>
        <authorList>
            <person name="Jeong S.E."/>
        </authorList>
    </citation>
    <scope>NUCLEOTIDE SEQUENCE [LARGE SCALE GENOMIC DNA]</scope>
    <source>
        <strain evidence="1 2">Pch-N</strain>
    </source>
</reference>
<organism evidence="1 2">
    <name type="scientific">Nocardioides simplex</name>
    <name type="common">Arthrobacter simplex</name>
    <dbReference type="NCBI Taxonomy" id="2045"/>
    <lineage>
        <taxon>Bacteria</taxon>
        <taxon>Bacillati</taxon>
        <taxon>Actinomycetota</taxon>
        <taxon>Actinomycetes</taxon>
        <taxon>Propionibacteriales</taxon>
        <taxon>Nocardioidaceae</taxon>
        <taxon>Pimelobacter</taxon>
    </lineage>
</organism>
<accession>A0A7J5DVW3</accession>
<name>A0A7J5DVW3_NOCSI</name>
<comment type="caution">
    <text evidence="1">The sequence shown here is derived from an EMBL/GenBank/DDBJ whole genome shotgun (WGS) entry which is preliminary data.</text>
</comment>
<protein>
    <submittedName>
        <fullName evidence="1">Uncharacterized protein</fullName>
    </submittedName>
</protein>
<dbReference type="RefSeq" id="WP_151581563.1">
    <property type="nucleotide sequence ID" value="NZ_WBVM01000002.1"/>
</dbReference>
<dbReference type="EMBL" id="WBVM01000002">
    <property type="protein sequence ID" value="KAB2809369.1"/>
    <property type="molecule type" value="Genomic_DNA"/>
</dbReference>
<dbReference type="Proteomes" id="UP000449906">
    <property type="component" value="Unassembled WGS sequence"/>
</dbReference>
<sequence>MLGVAVAVALTGCSTASSDGEGGPSAEPAATGALVVRTEAGSKAAYAPSHSPYFYTQGFLICREGGSSEVAPVLRSVSFNTRLKPLEVQPVIRRIPEEADRDGPPGGWSPILDALGKPGAFEDTPVRGDFSYDFDGARVTESCADASESWSAKMELEIVMKVPKEGADIDGFTISYDIGDKSHEVHVPWRMVGCGTETDREMCGLG</sequence>
<proteinExistence type="predicted"/>